<dbReference type="HOGENOM" id="CLU_026673_11_0_0"/>
<dbReference type="PANTHER" id="PTHR43350">
    <property type="entry name" value="NAD-DEPENDENT ALCOHOL DEHYDROGENASE"/>
    <property type="match status" value="1"/>
</dbReference>
<dbReference type="PANTHER" id="PTHR43350:SF2">
    <property type="entry name" value="GROES-LIKE ZINC-BINDING ALCOHOL DEHYDROGENASE FAMILY PROTEIN"/>
    <property type="match status" value="1"/>
</dbReference>
<evidence type="ECO:0000256" key="5">
    <source>
        <dbReference type="ARBA" id="ARBA00023002"/>
    </source>
</evidence>
<evidence type="ECO:0000313" key="9">
    <source>
        <dbReference type="Proteomes" id="UP000002881"/>
    </source>
</evidence>
<evidence type="ECO:0000259" key="7">
    <source>
        <dbReference type="Pfam" id="PF16912"/>
    </source>
</evidence>
<dbReference type="Gene3D" id="3.40.50.720">
    <property type="entry name" value="NAD(P)-binding Rossmann-like Domain"/>
    <property type="match status" value="1"/>
</dbReference>
<dbReference type="SUPFAM" id="SSF50129">
    <property type="entry name" value="GroES-like"/>
    <property type="match status" value="1"/>
</dbReference>
<evidence type="ECO:0000256" key="2">
    <source>
        <dbReference type="ARBA" id="ARBA00008072"/>
    </source>
</evidence>
<dbReference type="AlphaFoldDB" id="I2F4W2"/>
<feature type="domain" description="Alcohol dehydrogenase-like N-terminal" evidence="6">
    <location>
        <begin position="22"/>
        <end position="126"/>
    </location>
</feature>
<dbReference type="CDD" id="cd08242">
    <property type="entry name" value="MDR_like"/>
    <property type="match status" value="1"/>
</dbReference>
<sequence length="317" mass="34399">MKALVFDGTLKLLDVPLPVRWPGTSLVKVNLAGICNTDLEITRGYMDYHGILGHELLGTVIESDSAILSGKRVTTEINIPCKTCDLCKQGLLKHCRNIKTVGISDYPGVFAEYAVLPDENLHVIPESVSSLKAVFTEPLAAAAQVFESVELSPDQRVCLIGDGKLGLLISMALSAKKIEHRLVGKHSQRIGLLGSSSGALFLSIDEAESYDRHFDIVIEATGNSSGLAQALRLVRPQGKIVLKSTYQGIPSFDVTSVVVREIELIGSRCGPFDKAISMLEEGTVDPTTLIENIFHIDESLKAFEAAKKSLKVIIRMD</sequence>
<dbReference type="SUPFAM" id="SSF51735">
    <property type="entry name" value="NAD(P)-binding Rossmann-fold domains"/>
    <property type="match status" value="1"/>
</dbReference>
<dbReference type="GO" id="GO:0016491">
    <property type="term" value="F:oxidoreductase activity"/>
    <property type="evidence" value="ECO:0007669"/>
    <property type="project" value="UniProtKB-KW"/>
</dbReference>
<proteinExistence type="inferred from homology"/>
<dbReference type="STRING" id="660470.Theba_1277"/>
<reference evidence="8 9" key="1">
    <citation type="journal article" date="2012" name="Genome Biol. Evol.">
        <title>Genome Sequence of the Mesophilic Thermotogales Bacterium Mesotoga prima MesG1.Ag.4.2 Reveals the Largest Thermotogales Genome To Date.</title>
        <authorList>
            <person name="Zhaxybayeva O."/>
            <person name="Swithers K.S."/>
            <person name="Foght J."/>
            <person name="Green A.G."/>
            <person name="Bruce D."/>
            <person name="Detter C."/>
            <person name="Han S."/>
            <person name="Teshima H."/>
            <person name="Han J."/>
            <person name="Woyke T."/>
            <person name="Pitluck S."/>
            <person name="Nolan M."/>
            <person name="Ivanova N."/>
            <person name="Pati A."/>
            <person name="Land M.L."/>
            <person name="Dlutek M."/>
            <person name="Doolittle W.F."/>
            <person name="Noll K.M."/>
            <person name="Nesbo C.L."/>
        </authorList>
    </citation>
    <scope>NUCLEOTIDE SEQUENCE [LARGE SCALE GENOMIC DNA]</scope>
    <source>
        <strain evidence="9">mesG1.Ag.4.2</strain>
    </source>
</reference>
<evidence type="ECO:0000313" key="8">
    <source>
        <dbReference type="EMBL" id="AFK06965.1"/>
    </source>
</evidence>
<accession>I2F4W2</accession>
<dbReference type="Pfam" id="PF08240">
    <property type="entry name" value="ADH_N"/>
    <property type="match status" value="1"/>
</dbReference>
<protein>
    <submittedName>
        <fullName evidence="8">Theronine dehydrogenase-like Zn-dependent dehydrogenase</fullName>
    </submittedName>
</protein>
<dbReference type="Proteomes" id="UP000002881">
    <property type="component" value="Chromosome"/>
</dbReference>
<evidence type="ECO:0000256" key="3">
    <source>
        <dbReference type="ARBA" id="ARBA00022723"/>
    </source>
</evidence>
<dbReference type="InterPro" id="IPR011032">
    <property type="entry name" value="GroES-like_sf"/>
</dbReference>
<dbReference type="Gene3D" id="3.90.180.10">
    <property type="entry name" value="Medium-chain alcohol dehydrogenases, catalytic domain"/>
    <property type="match status" value="1"/>
</dbReference>
<name>I2F4W2_9BACT</name>
<dbReference type="RefSeq" id="WP_006486629.1">
    <property type="nucleotide sequence ID" value="NC_017934.1"/>
</dbReference>
<dbReference type="InterPro" id="IPR036291">
    <property type="entry name" value="NAD(P)-bd_dom_sf"/>
</dbReference>
<dbReference type="eggNOG" id="COG1063">
    <property type="taxonomic scope" value="Bacteria"/>
</dbReference>
<dbReference type="Pfam" id="PF16912">
    <property type="entry name" value="Glu_dehyd_C"/>
    <property type="match status" value="1"/>
</dbReference>
<feature type="domain" description="Glucose dehydrogenase C-terminal" evidence="7">
    <location>
        <begin position="141"/>
        <end position="315"/>
    </location>
</feature>
<evidence type="ECO:0000259" key="6">
    <source>
        <dbReference type="Pfam" id="PF08240"/>
    </source>
</evidence>
<dbReference type="GO" id="GO:0046872">
    <property type="term" value="F:metal ion binding"/>
    <property type="evidence" value="ECO:0007669"/>
    <property type="project" value="UniProtKB-KW"/>
</dbReference>
<dbReference type="EMBL" id="CP003532">
    <property type="protein sequence ID" value="AFK06965.1"/>
    <property type="molecule type" value="Genomic_DNA"/>
</dbReference>
<comment type="similarity">
    <text evidence="2">Belongs to the zinc-containing alcohol dehydrogenase family.</text>
</comment>
<comment type="cofactor">
    <cofactor evidence="1">
        <name>Zn(2+)</name>
        <dbReference type="ChEBI" id="CHEBI:29105"/>
    </cofactor>
</comment>
<keyword evidence="3" id="KW-0479">Metal-binding</keyword>
<organism evidence="8 9">
    <name type="scientific">Mesotoga prima MesG1.Ag.4.2</name>
    <dbReference type="NCBI Taxonomy" id="660470"/>
    <lineage>
        <taxon>Bacteria</taxon>
        <taxon>Thermotogati</taxon>
        <taxon>Thermotogota</taxon>
        <taxon>Thermotogae</taxon>
        <taxon>Kosmotogales</taxon>
        <taxon>Kosmotogaceae</taxon>
        <taxon>Mesotoga</taxon>
    </lineage>
</organism>
<keyword evidence="4" id="KW-0862">Zinc</keyword>
<keyword evidence="5" id="KW-0560">Oxidoreductase</keyword>
<dbReference type="InterPro" id="IPR013154">
    <property type="entry name" value="ADH-like_N"/>
</dbReference>
<gene>
    <name evidence="8" type="ORF">Theba_1277</name>
</gene>
<dbReference type="GeneID" id="87107084"/>
<dbReference type="InterPro" id="IPR031640">
    <property type="entry name" value="Glu_dehyd_C"/>
</dbReference>
<evidence type="ECO:0000256" key="1">
    <source>
        <dbReference type="ARBA" id="ARBA00001947"/>
    </source>
</evidence>
<dbReference type="KEGG" id="mpg:Theba_1277"/>
<keyword evidence="9" id="KW-1185">Reference proteome</keyword>
<evidence type="ECO:0000256" key="4">
    <source>
        <dbReference type="ARBA" id="ARBA00022833"/>
    </source>
</evidence>